<dbReference type="AlphaFoldDB" id="A0A2S2QMH7"/>
<feature type="domain" description="Transposable element P transposase-like GTP-binding insertion" evidence="1">
    <location>
        <begin position="5"/>
        <end position="104"/>
    </location>
</feature>
<proteinExistence type="predicted"/>
<dbReference type="EMBL" id="GGMS01009680">
    <property type="protein sequence ID" value="MBY78883.1"/>
    <property type="molecule type" value="Transcribed_RNA"/>
</dbReference>
<sequence length="132" mass="15689">MFYRHNFQFNNEIIEKKTIGYFFNGDNKNNIRTAPKITYFHIFPELFEKMRVYLVAQIFNASVASVMLIFLQSNFLLDASLLIINFIQNMDTLFDIFNSSKTSGLKYFNRSFKNPNAQITHLKFMENNFKQL</sequence>
<evidence type="ECO:0000259" key="1">
    <source>
        <dbReference type="Pfam" id="PF21788"/>
    </source>
</evidence>
<evidence type="ECO:0000313" key="2">
    <source>
        <dbReference type="EMBL" id="MBY78883.1"/>
    </source>
</evidence>
<name>A0A2S2QMH7_9HEMI</name>
<accession>A0A2S2QMH7</accession>
<dbReference type="Pfam" id="PF21788">
    <property type="entry name" value="TNP-like_GBD"/>
    <property type="match status" value="1"/>
</dbReference>
<dbReference type="InterPro" id="IPR048366">
    <property type="entry name" value="TNP-like_GBD"/>
</dbReference>
<reference evidence="2" key="1">
    <citation type="submission" date="2018-04" db="EMBL/GenBank/DDBJ databases">
        <title>Transcriptome assembly of Sipha flava.</title>
        <authorList>
            <person name="Scully E.D."/>
            <person name="Geib S.M."/>
            <person name="Palmer N.A."/>
            <person name="Koch K."/>
            <person name="Bradshaw J."/>
            <person name="Heng-Moss T."/>
            <person name="Sarath G."/>
        </authorList>
    </citation>
    <scope>NUCLEOTIDE SEQUENCE</scope>
</reference>
<gene>
    <name evidence="2" type="ORF">g.117079</name>
</gene>
<protein>
    <recommendedName>
        <fullName evidence="1">Transposable element P transposase-like GTP-binding insertion domain-containing protein</fullName>
    </recommendedName>
</protein>
<organism evidence="2">
    <name type="scientific">Sipha flava</name>
    <name type="common">yellow sugarcane aphid</name>
    <dbReference type="NCBI Taxonomy" id="143950"/>
    <lineage>
        <taxon>Eukaryota</taxon>
        <taxon>Metazoa</taxon>
        <taxon>Ecdysozoa</taxon>
        <taxon>Arthropoda</taxon>
        <taxon>Hexapoda</taxon>
        <taxon>Insecta</taxon>
        <taxon>Pterygota</taxon>
        <taxon>Neoptera</taxon>
        <taxon>Paraneoptera</taxon>
        <taxon>Hemiptera</taxon>
        <taxon>Sternorrhyncha</taxon>
        <taxon>Aphidomorpha</taxon>
        <taxon>Aphidoidea</taxon>
        <taxon>Aphididae</taxon>
        <taxon>Sipha</taxon>
    </lineage>
</organism>